<dbReference type="InParanoid" id="A0A0U5J9H0"/>
<dbReference type="PATRIC" id="fig|389348.3.peg.104"/>
<dbReference type="EMBL" id="LN879502">
    <property type="protein sequence ID" value="CUI15725.1"/>
    <property type="molecule type" value="Genomic_DNA"/>
</dbReference>
<gene>
    <name evidence="1" type="ORF">PNK_0087</name>
</gene>
<proteinExistence type="predicted"/>
<evidence type="ECO:0000313" key="1">
    <source>
        <dbReference type="EMBL" id="CUI15725.1"/>
    </source>
</evidence>
<dbReference type="KEGG" id="pnl:PNK_0087"/>
<name>A0A0U5J9H0_9BACT</name>
<accession>A0A0U5J9H0</accession>
<dbReference type="RefSeq" id="WP_032124762.1">
    <property type="nucleotide sequence ID" value="NZ_LN879502.1"/>
</dbReference>
<protein>
    <submittedName>
        <fullName evidence="1">Uncharacterized protein</fullName>
    </submittedName>
</protein>
<dbReference type="Proteomes" id="UP000069902">
    <property type="component" value="Chromosome cPNK"/>
</dbReference>
<reference evidence="2" key="1">
    <citation type="submission" date="2015-09" db="EMBL/GenBank/DDBJ databases">
        <authorList>
            <person name="Bertelli C."/>
        </authorList>
    </citation>
    <scope>NUCLEOTIDE SEQUENCE [LARGE SCALE GENOMIC DNA]</scope>
    <source>
        <strain evidence="2">KNic</strain>
    </source>
</reference>
<sequence length="615" mass="71997">MVNYFNFNSDLNSSPIYFQNPEFSTSAVTVPLFSNCQLPLSSQINTKKNKRVIRKITKIAEKSIDQQIQFCLETKDYFKVASLLAKELKSGNAIAAKEIFFNLLIEEDFEIILENFLAQALSDSLLVNFYRKWVPELVKDDRELVYDLTLSLFKNDLAQIECYFKKYTSIFKSLKFHALKESFLLEEKSMVVLNKSLTKEDKLLFISIYEDDEECRDLIHFFFENTTCLYSEFRMKKDIDFQCAYTNAKINYNFFLDKANFNHLEEYEDGELWLLEYSMPIFCHALQQITQNFELTNHQIDYNLFIKMAKSLDQALYTVKETERNNENTIYSKIEDLKAGDLFLYPIETAGHATLLCLKKESQDKATVYLYNTGLSSDRWHFKLEGSSYYQTFYQLNQISIDSLNPTFWADLKNLTESHQCYHSFDPVYTFLNDKLNQGKQISYKAENPLLYEPVQQKGTCTAQCLYAFFRHQILTQPSSSIEKNYQDYKISKGYLQKAIFALEQKEEIIDLEQEKIRDLALSKIEKTHQNLEIFSLMTHHFKQTKASIAETLEVLNKKSMPFLSIQNSSPSTFIILKDLYKEIAKTCREQQKALSLMHSSPSLKPALVLFQNYN</sequence>
<organism evidence="1 2">
    <name type="scientific">Candidatus Protochlamydia naegleriophila</name>
    <dbReference type="NCBI Taxonomy" id="389348"/>
    <lineage>
        <taxon>Bacteria</taxon>
        <taxon>Pseudomonadati</taxon>
        <taxon>Chlamydiota</taxon>
        <taxon>Chlamydiia</taxon>
        <taxon>Parachlamydiales</taxon>
        <taxon>Parachlamydiaceae</taxon>
        <taxon>Candidatus Protochlamydia</taxon>
    </lineage>
</organism>
<keyword evidence="2" id="KW-1185">Reference proteome</keyword>
<evidence type="ECO:0000313" key="2">
    <source>
        <dbReference type="Proteomes" id="UP000069902"/>
    </source>
</evidence>
<dbReference type="AlphaFoldDB" id="A0A0U5J9H0"/>